<dbReference type="Pfam" id="PF00497">
    <property type="entry name" value="SBP_bac_3"/>
    <property type="match status" value="1"/>
</dbReference>
<dbReference type="SUPFAM" id="SSF55073">
    <property type="entry name" value="Nucleotide cyclase"/>
    <property type="match status" value="1"/>
</dbReference>
<organism evidence="5 7">
    <name type="scientific">Eggerthella sinensis</name>
    <dbReference type="NCBI Taxonomy" id="242230"/>
    <lineage>
        <taxon>Bacteria</taxon>
        <taxon>Bacillati</taxon>
        <taxon>Actinomycetota</taxon>
        <taxon>Coriobacteriia</taxon>
        <taxon>Eggerthellales</taxon>
        <taxon>Eggerthellaceae</taxon>
        <taxon>Eggerthella</taxon>
    </lineage>
</organism>
<reference evidence="4 6" key="1">
    <citation type="journal article" date="2018" name="Elife">
        <title>Discovery and characterization of a prevalent human gut bacterial enzyme sufficient for the inactivation of a family of plant toxins.</title>
        <authorList>
            <person name="Koppel N."/>
            <person name="Bisanz J.E."/>
            <person name="Pandelia M.E."/>
            <person name="Turnbaugh P.J."/>
            <person name="Balskus E.P."/>
        </authorList>
    </citation>
    <scope>NUCLEOTIDE SEQUENCE [LARGE SCALE GENOMIC DNA]</scope>
    <source>
        <strain evidence="4 6">DSM 16107</strain>
    </source>
</reference>
<evidence type="ECO:0000313" key="6">
    <source>
        <dbReference type="Proteomes" id="UP000253817"/>
    </source>
</evidence>
<evidence type="ECO:0000313" key="7">
    <source>
        <dbReference type="Proteomes" id="UP000270112"/>
    </source>
</evidence>
<evidence type="ECO:0000259" key="3">
    <source>
        <dbReference type="PROSITE" id="PS50887"/>
    </source>
</evidence>
<dbReference type="InterPro" id="IPR043128">
    <property type="entry name" value="Rev_trsase/Diguanyl_cyclase"/>
</dbReference>
<dbReference type="Pfam" id="PF00990">
    <property type="entry name" value="GGDEF"/>
    <property type="match status" value="1"/>
</dbReference>
<name>A0A3N0J2I3_9ACTN</name>
<dbReference type="PANTHER" id="PTHR33121:SF70">
    <property type="entry name" value="SIGNALING PROTEIN YKOW"/>
    <property type="match status" value="1"/>
</dbReference>
<evidence type="ECO:0000256" key="1">
    <source>
        <dbReference type="SAM" id="Phobius"/>
    </source>
</evidence>
<evidence type="ECO:0000313" key="5">
    <source>
        <dbReference type="EMBL" id="RNM42802.1"/>
    </source>
</evidence>
<feature type="domain" description="GGDEF" evidence="3">
    <location>
        <begin position="522"/>
        <end position="658"/>
    </location>
</feature>
<dbReference type="CDD" id="cd01948">
    <property type="entry name" value="EAL"/>
    <property type="match status" value="1"/>
</dbReference>
<dbReference type="Pfam" id="PF00563">
    <property type="entry name" value="EAL"/>
    <property type="match status" value="1"/>
</dbReference>
<reference evidence="7" key="2">
    <citation type="submission" date="2018-05" db="EMBL/GenBank/DDBJ databases">
        <title>Genome Sequencing of selected type strains of the family Eggerthellaceae.</title>
        <authorList>
            <person name="Danylec N."/>
            <person name="Stoll D.A."/>
            <person name="Doetsch A."/>
            <person name="Huch M."/>
        </authorList>
    </citation>
    <scope>NUCLEOTIDE SEQUENCE [LARGE SCALE GENOMIC DNA]</scope>
    <source>
        <strain evidence="7">DSM 16107</strain>
    </source>
</reference>
<dbReference type="InterPro" id="IPR035919">
    <property type="entry name" value="EAL_sf"/>
</dbReference>
<protein>
    <submittedName>
        <fullName evidence="5">Diguanylate cyclase</fullName>
    </submittedName>
</protein>
<keyword evidence="1" id="KW-0472">Membrane</keyword>
<dbReference type="Proteomes" id="UP000253817">
    <property type="component" value="Unassembled WGS sequence"/>
</dbReference>
<evidence type="ECO:0000313" key="4">
    <source>
        <dbReference type="EMBL" id="RDB69939.1"/>
    </source>
</evidence>
<dbReference type="OrthoDB" id="23692at2"/>
<feature type="transmembrane region" description="Helical" evidence="1">
    <location>
        <begin position="457"/>
        <end position="479"/>
    </location>
</feature>
<reference evidence="5" key="3">
    <citation type="journal article" date="2019" name="Microbiol. Resour. Announc.">
        <title>Draft Genome Sequences of Type Strains of Gordonibacter faecihominis, Paraeggerthella hongkongensis, Parvibacter caecicola,Slackia equolifaciens, Slackia faecicanis, and Slackia isoflavoniconvertens.</title>
        <authorList>
            <person name="Danylec N."/>
            <person name="Stoll D.A."/>
            <person name="Dotsch A."/>
            <person name="Huch M."/>
        </authorList>
    </citation>
    <scope>NUCLEOTIDE SEQUENCE</scope>
    <source>
        <strain evidence="5">DSM 16107</strain>
    </source>
</reference>
<dbReference type="GO" id="GO:0071111">
    <property type="term" value="F:cyclic-guanylate-specific phosphodiesterase activity"/>
    <property type="evidence" value="ECO:0007669"/>
    <property type="project" value="InterPro"/>
</dbReference>
<dbReference type="SMART" id="SM00267">
    <property type="entry name" value="GGDEF"/>
    <property type="match status" value="1"/>
</dbReference>
<dbReference type="PANTHER" id="PTHR33121">
    <property type="entry name" value="CYCLIC DI-GMP PHOSPHODIESTERASE PDEF"/>
    <property type="match status" value="1"/>
</dbReference>
<dbReference type="InterPro" id="IPR001633">
    <property type="entry name" value="EAL_dom"/>
</dbReference>
<evidence type="ECO:0000259" key="2">
    <source>
        <dbReference type="PROSITE" id="PS50883"/>
    </source>
</evidence>
<dbReference type="InterPro" id="IPR050706">
    <property type="entry name" value="Cyclic-di-GMP_PDE-like"/>
</dbReference>
<dbReference type="Gene3D" id="3.40.190.10">
    <property type="entry name" value="Periplasmic binding protein-like II"/>
    <property type="match status" value="4"/>
</dbReference>
<dbReference type="SUPFAM" id="SSF53850">
    <property type="entry name" value="Periplasmic binding protein-like II"/>
    <property type="match status" value="2"/>
</dbReference>
<proteinExistence type="predicted"/>
<keyword evidence="6" id="KW-1185">Reference proteome</keyword>
<dbReference type="InterPro" id="IPR000160">
    <property type="entry name" value="GGDEF_dom"/>
</dbReference>
<dbReference type="Proteomes" id="UP000270112">
    <property type="component" value="Unassembled WGS sequence"/>
</dbReference>
<dbReference type="EMBL" id="PPTT01000007">
    <property type="protein sequence ID" value="RDB69939.1"/>
    <property type="molecule type" value="Genomic_DNA"/>
</dbReference>
<sequence>MSIDKNGEHTGYEVDYFNEIARYANWTYEYVDYTSWADAQAALEAGEVDVLSFVYRTAEREERMLFSQASLCEIYTTISVRPDDTRFAFEDFEAFSGMRVGMVAGGEDAEAYLRYSEENHFETENVLYDTTEDMLEALANGELDAVANTHLGRNSQFRTIAQFSPQPLYVVLPLDRTEIAAELDDAMNRLKLRDPEFPSLLYDRYFGINTDQDPVFTEDEYAYLATAPTLRVVYDSFRAPISSTDPETGAFSGAVASLFEDITRITGLQFEFIPADSHDEAVRYAENGYADIIYGVDRDADQESSGELVTTGPYLRDPMALVVGSNPSGDRIALARGLVSLSDLERTSHAEGTVTYYDTPKACLDALVSGEADVAYLDTHVANYLLTESQYTSLNATVVTNFSNDMSIGVSSSVDPRLASILDRCVQYTADSKITTWLSQSGLSVHSASPVDILRQYPIQIIAGVVILFGCILAVALYVGRVKLRAARRIEKFSFTDPLTGGWSLARFRSEVGEQLASAPDGAYAAVYLDVKRFKSFNAAFGYATGDRVLLALNEVMAGMGAKDERYAHVIADEFVLLIRWEGWDVFLERFEELDRRFNNTDVLVELSHRLMLQAGVCVIERSDETPRIDAQSIIEFVDSARYARDSIGETSRSVAAQYSAGMKDRDIAERALVAVAHDALDRGEFVAFYQPKVEIATNRLIGFEALARWQSPERGLVPPDEFIPLFERTGLVMDLDLQIFRMACARIREQLDAGADALVIACNFSRLHLQNDAFPETLKAIVDEYRVPIELLELELTENIVMEDLERAERLCHRLKDLGFRIAIDDFGSGYSSLGTLQNLPIDVLKLDRSFLMSSESGERCKAILDGVVSIADRLDVDVVVEGVETRDQASMLVRMDNRIIAQGFLYSRPVPRDASDQQFNAGSLKPHEAS</sequence>
<dbReference type="Gene3D" id="3.30.70.270">
    <property type="match status" value="1"/>
</dbReference>
<keyword evidence="1" id="KW-1133">Transmembrane helix</keyword>
<dbReference type="PROSITE" id="PS50887">
    <property type="entry name" value="GGDEF"/>
    <property type="match status" value="1"/>
</dbReference>
<dbReference type="EMBL" id="QICC01000007">
    <property type="protein sequence ID" value="RNM42802.1"/>
    <property type="molecule type" value="Genomic_DNA"/>
</dbReference>
<dbReference type="PROSITE" id="PS50883">
    <property type="entry name" value="EAL"/>
    <property type="match status" value="1"/>
</dbReference>
<comment type="caution">
    <text evidence="5">The sequence shown here is derived from an EMBL/GenBank/DDBJ whole genome shotgun (WGS) entry which is preliminary data.</text>
</comment>
<dbReference type="SMART" id="SM00052">
    <property type="entry name" value="EAL"/>
    <property type="match status" value="1"/>
</dbReference>
<dbReference type="AlphaFoldDB" id="A0A3N0J2I3"/>
<dbReference type="Gene3D" id="3.20.20.450">
    <property type="entry name" value="EAL domain"/>
    <property type="match status" value="1"/>
</dbReference>
<dbReference type="InterPro" id="IPR029787">
    <property type="entry name" value="Nucleotide_cyclase"/>
</dbReference>
<keyword evidence="1" id="KW-0812">Transmembrane</keyword>
<feature type="domain" description="EAL" evidence="2">
    <location>
        <begin position="670"/>
        <end position="925"/>
    </location>
</feature>
<dbReference type="SUPFAM" id="SSF141868">
    <property type="entry name" value="EAL domain-like"/>
    <property type="match status" value="1"/>
</dbReference>
<gene>
    <name evidence="4" type="ORF">C1876_05735</name>
    <name evidence="5" type="ORF">DMP09_03135</name>
</gene>
<dbReference type="SMART" id="SM00062">
    <property type="entry name" value="PBPb"/>
    <property type="match status" value="1"/>
</dbReference>
<accession>A0A3N0J2I3</accession>
<dbReference type="InterPro" id="IPR001638">
    <property type="entry name" value="Solute-binding_3/MltF_N"/>
</dbReference>